<reference evidence="2 3" key="1">
    <citation type="submission" date="2024-04" db="EMBL/GenBank/DDBJ databases">
        <title>Flavobacterium sp. DGU11 16S ribosomal RNA gene Genome sequencing and assembly.</title>
        <authorList>
            <person name="Park S."/>
        </authorList>
    </citation>
    <scope>NUCLEOTIDE SEQUENCE [LARGE SCALE GENOMIC DNA]</scope>
    <source>
        <strain evidence="2 3">DGU11</strain>
    </source>
</reference>
<organism evidence="2 3">
    <name type="scientific">Flavobacterium arundinis</name>
    <dbReference type="NCBI Taxonomy" id="3139143"/>
    <lineage>
        <taxon>Bacteria</taxon>
        <taxon>Pseudomonadati</taxon>
        <taxon>Bacteroidota</taxon>
        <taxon>Flavobacteriia</taxon>
        <taxon>Flavobacteriales</taxon>
        <taxon>Flavobacteriaceae</taxon>
        <taxon>Flavobacterium</taxon>
    </lineage>
</organism>
<accession>A0ABU9HRU1</accession>
<name>A0ABU9HRU1_9FLAO</name>
<protein>
    <submittedName>
        <fullName evidence="2">Uncharacterized protein</fullName>
    </submittedName>
</protein>
<keyword evidence="1" id="KW-0812">Transmembrane</keyword>
<keyword evidence="3" id="KW-1185">Reference proteome</keyword>
<dbReference type="RefSeq" id="WP_341694961.1">
    <property type="nucleotide sequence ID" value="NZ_JBBYHR010000001.1"/>
</dbReference>
<dbReference type="Proteomes" id="UP001464555">
    <property type="component" value="Unassembled WGS sequence"/>
</dbReference>
<feature type="transmembrane region" description="Helical" evidence="1">
    <location>
        <begin position="15"/>
        <end position="34"/>
    </location>
</feature>
<gene>
    <name evidence="2" type="ORF">AAEO56_00060</name>
</gene>
<keyword evidence="1" id="KW-1133">Transmembrane helix</keyword>
<sequence>MEDQIKSLQKQVHQLRVILFVIISLFLLAALVSFTTGKSEIIRTKGIIIEDNQGKPFIIMGNPLPQDKLRKRKDPLGGLVFLDDKGTDRLFIGKDGKLQMGGELVDRNSEGWSYIINDTVGDERGGFGFSDEEDRIGLGLDYGGKDGLEAIYLNASQEGAYILVNANVAKGVRDRIVLWHDTPNDLTQIKVGDKLSDDRILLRATGGKPSLVHKKNGVRKDITE</sequence>
<evidence type="ECO:0000313" key="3">
    <source>
        <dbReference type="Proteomes" id="UP001464555"/>
    </source>
</evidence>
<keyword evidence="1" id="KW-0472">Membrane</keyword>
<dbReference type="EMBL" id="JBBYHR010000001">
    <property type="protein sequence ID" value="MEL1242635.1"/>
    <property type="molecule type" value="Genomic_DNA"/>
</dbReference>
<comment type="caution">
    <text evidence="2">The sequence shown here is derived from an EMBL/GenBank/DDBJ whole genome shotgun (WGS) entry which is preliminary data.</text>
</comment>
<evidence type="ECO:0000256" key="1">
    <source>
        <dbReference type="SAM" id="Phobius"/>
    </source>
</evidence>
<evidence type="ECO:0000313" key="2">
    <source>
        <dbReference type="EMBL" id="MEL1242635.1"/>
    </source>
</evidence>
<proteinExistence type="predicted"/>